<comment type="similarity">
    <text evidence="2">Belongs to the PhyH family.</text>
</comment>
<evidence type="ECO:0000256" key="4">
    <source>
        <dbReference type="ARBA" id="ARBA00023004"/>
    </source>
</evidence>
<dbReference type="PANTHER" id="PTHR20883:SF15">
    <property type="entry name" value="PHYTANOYL-COA DIOXYGENASE DOMAIN-CONTAINING PROTEIN 1"/>
    <property type="match status" value="1"/>
</dbReference>
<comment type="cofactor">
    <cofactor evidence="1">
        <name>Fe cation</name>
        <dbReference type="ChEBI" id="CHEBI:24875"/>
    </cofactor>
</comment>
<dbReference type="Proteomes" id="UP000789739">
    <property type="component" value="Unassembled WGS sequence"/>
</dbReference>
<evidence type="ECO:0000256" key="2">
    <source>
        <dbReference type="ARBA" id="ARBA00005830"/>
    </source>
</evidence>
<evidence type="ECO:0000256" key="1">
    <source>
        <dbReference type="ARBA" id="ARBA00001962"/>
    </source>
</evidence>
<dbReference type="EMBL" id="CAJVPI010001766">
    <property type="protein sequence ID" value="CAG8625820.1"/>
    <property type="molecule type" value="Genomic_DNA"/>
</dbReference>
<proteinExistence type="inferred from homology"/>
<evidence type="ECO:0000313" key="5">
    <source>
        <dbReference type="EMBL" id="CAG8625820.1"/>
    </source>
</evidence>
<sequence length="327" mass="37102">MPSSSLASYYSTREPAKQGTPYLKSFRGLSVKPDIMFAGERVISLTQEQRHQFGEDGYLVLPNFFTNDQANKLKVHVDDMLDNFPLEGHPMTRFSIGDGRHVGDAYFLESGDKIRYFFEDDAFDEDGNLLIDKSRAINKIGHALHAHDPVFNRFSINRSTQQLARDLGFDDPRILQSMVICKQPHIGGEVPPHQDSTYLYTRPLSAIGFWFALEDCTLENGCLWFIPGSHRTHPVLKRFVRVTGNAGTTVMDIGHEEVSINDEDFVKVEVEAGSLVLIHGSVVHKSEANKSDRSRYVYTFHIIEGNAEYDHLNWLQPTEELPFTPLL</sequence>
<keyword evidence="4" id="KW-0408">Iron</keyword>
<dbReference type="GO" id="GO:0046872">
    <property type="term" value="F:metal ion binding"/>
    <property type="evidence" value="ECO:0007669"/>
    <property type="project" value="UniProtKB-KW"/>
</dbReference>
<dbReference type="Pfam" id="PF05721">
    <property type="entry name" value="PhyH"/>
    <property type="match status" value="1"/>
</dbReference>
<comment type="caution">
    <text evidence="5">The sequence shown here is derived from an EMBL/GenBank/DDBJ whole genome shotgun (WGS) entry which is preliminary data.</text>
</comment>
<dbReference type="Gene3D" id="2.60.120.620">
    <property type="entry name" value="q2cbj1_9rhob like domain"/>
    <property type="match status" value="1"/>
</dbReference>
<evidence type="ECO:0000313" key="6">
    <source>
        <dbReference type="Proteomes" id="UP000789739"/>
    </source>
</evidence>
<dbReference type="PANTHER" id="PTHR20883">
    <property type="entry name" value="PHYTANOYL-COA DIOXYGENASE DOMAIN CONTAINING 1"/>
    <property type="match status" value="1"/>
</dbReference>
<dbReference type="SUPFAM" id="SSF51197">
    <property type="entry name" value="Clavaminate synthase-like"/>
    <property type="match status" value="1"/>
</dbReference>
<protein>
    <submittedName>
        <fullName evidence="5">7159_t:CDS:1</fullName>
    </submittedName>
</protein>
<dbReference type="AlphaFoldDB" id="A0A9N9D4H3"/>
<dbReference type="InterPro" id="IPR008775">
    <property type="entry name" value="Phytyl_CoA_dOase-like"/>
</dbReference>
<organism evidence="5 6">
    <name type="scientific">Paraglomus brasilianum</name>
    <dbReference type="NCBI Taxonomy" id="144538"/>
    <lineage>
        <taxon>Eukaryota</taxon>
        <taxon>Fungi</taxon>
        <taxon>Fungi incertae sedis</taxon>
        <taxon>Mucoromycota</taxon>
        <taxon>Glomeromycotina</taxon>
        <taxon>Glomeromycetes</taxon>
        <taxon>Paraglomerales</taxon>
        <taxon>Paraglomeraceae</taxon>
        <taxon>Paraglomus</taxon>
    </lineage>
</organism>
<keyword evidence="3" id="KW-0479">Metal-binding</keyword>
<evidence type="ECO:0000256" key="3">
    <source>
        <dbReference type="ARBA" id="ARBA00022723"/>
    </source>
</evidence>
<reference evidence="5" key="1">
    <citation type="submission" date="2021-06" db="EMBL/GenBank/DDBJ databases">
        <authorList>
            <person name="Kallberg Y."/>
            <person name="Tangrot J."/>
            <person name="Rosling A."/>
        </authorList>
    </citation>
    <scope>NUCLEOTIDE SEQUENCE</scope>
    <source>
        <strain evidence="5">BR232B</strain>
    </source>
</reference>
<name>A0A9N9D4H3_9GLOM</name>
<accession>A0A9N9D4H3</accession>
<gene>
    <name evidence="5" type="ORF">PBRASI_LOCUS8972</name>
</gene>
<keyword evidence="6" id="KW-1185">Reference proteome</keyword>
<dbReference type="OrthoDB" id="445007at2759"/>